<dbReference type="PANTHER" id="PTHR24096:SF420">
    <property type="entry name" value="LONG-CHAIN-FATTY-ACID--COA LIGASE-RELATED"/>
    <property type="match status" value="1"/>
</dbReference>
<dbReference type="InterPro" id="IPR020845">
    <property type="entry name" value="AMP-binding_CS"/>
</dbReference>
<dbReference type="Pfam" id="PF23562">
    <property type="entry name" value="AMP-binding_C_3"/>
    <property type="match status" value="1"/>
</dbReference>
<dbReference type="Proteomes" id="UP000199328">
    <property type="component" value="Unassembled WGS sequence"/>
</dbReference>
<dbReference type="Gene3D" id="3.40.50.12780">
    <property type="entry name" value="N-terminal domain of ligase-like"/>
    <property type="match status" value="1"/>
</dbReference>
<dbReference type="GO" id="GO:0016405">
    <property type="term" value="F:CoA-ligase activity"/>
    <property type="evidence" value="ECO:0007669"/>
    <property type="project" value="TreeGrafter"/>
</dbReference>
<proteinExistence type="predicted"/>
<dbReference type="PROSITE" id="PS00455">
    <property type="entry name" value="AMP_BINDING"/>
    <property type="match status" value="1"/>
</dbReference>
<dbReference type="STRING" id="990712.SAMN05216257_102308"/>
<dbReference type="InterPro" id="IPR000873">
    <property type="entry name" value="AMP-dep_synth/lig_dom"/>
</dbReference>
<dbReference type="Pfam" id="PF00501">
    <property type="entry name" value="AMP-binding"/>
    <property type="match status" value="1"/>
</dbReference>
<dbReference type="SUPFAM" id="SSF56801">
    <property type="entry name" value="Acetyl-CoA synthetase-like"/>
    <property type="match status" value="1"/>
</dbReference>
<gene>
    <name evidence="2" type="ORF">SAMN05216257_102308</name>
</gene>
<dbReference type="RefSeq" id="WP_092498981.1">
    <property type="nucleotide sequence ID" value="NZ_FNFV01000002.1"/>
</dbReference>
<dbReference type="OrthoDB" id="9803968at2"/>
<evidence type="ECO:0000313" key="2">
    <source>
        <dbReference type="EMBL" id="SDK31781.1"/>
    </source>
</evidence>
<evidence type="ECO:0000259" key="1">
    <source>
        <dbReference type="Pfam" id="PF00501"/>
    </source>
</evidence>
<dbReference type="AlphaFoldDB" id="A0A1G9AWT7"/>
<keyword evidence="3" id="KW-1185">Reference proteome</keyword>
<name>A0A1G9AWT7_9RHOB</name>
<dbReference type="PANTHER" id="PTHR24096">
    <property type="entry name" value="LONG-CHAIN-FATTY-ACID--COA LIGASE"/>
    <property type="match status" value="1"/>
</dbReference>
<evidence type="ECO:0000313" key="3">
    <source>
        <dbReference type="Proteomes" id="UP000199328"/>
    </source>
</evidence>
<sequence length="613" mass="66143">MAFDRSKVRFWTPSVRHERRGDGSLVIWQEEPLGPYPVTMTDRFMEWAARDPDRPWMVERDDTGEWVATSYGEGAARIRAIATALLAEGVSVERPLLILSGNSTKHALMALGAQHAGAASAAIAPAYALSGGEYAKLRDVVGQLTPGMVFVEKADPFRPAIEAVIGEDVPVVTAEGEVPGRRNLSFEALCATAPTPEMDAAHAALTGDDIAKFLFTSGTTGAPKAVIQTHRMLCANQQMVRQCYVFLEDIPPVVVDWAPWNHTASGNKVFNMVIYNGGTFYIDDGRPAPGAMERSIRNLREVAPTWYFNVPLGYQMLADALEADEGLRRHFFSRLAMMMYAGAGMSQPVWDRITRLADETVPGGVLLATGFGSTETGPFALMCMERQERPGNVGIPAHGVTFKLAPEAGKLEGRVKSPSVTPGYWRDPELTRAAFDEEGFYRFGDAFRLADPEDPAKGVYFDGRLAENFKLASGTWVAVGALRSGLVDDLGGIASDAVIAGEGREELAALIVPNLAALRAIAGDATLEGEALINHPKVRAVAAERLAAHAARATGSASRVMRIMFLAEPLSFDAGEVTDKGSVNQRAVLRNRADLVERLYSDDPAVIRVAPAG</sequence>
<protein>
    <submittedName>
        <fullName evidence="2">Feruloyl-CoA synthase</fullName>
    </submittedName>
</protein>
<feature type="domain" description="AMP-dependent synthetase/ligase" evidence="1">
    <location>
        <begin position="45"/>
        <end position="425"/>
    </location>
</feature>
<dbReference type="InterPro" id="IPR042099">
    <property type="entry name" value="ANL_N_sf"/>
</dbReference>
<dbReference type="EMBL" id="FNFV01000002">
    <property type="protein sequence ID" value="SDK31781.1"/>
    <property type="molecule type" value="Genomic_DNA"/>
</dbReference>
<organism evidence="2 3">
    <name type="scientific">Meinhardsimonia xiamenensis</name>
    <dbReference type="NCBI Taxonomy" id="990712"/>
    <lineage>
        <taxon>Bacteria</taxon>
        <taxon>Pseudomonadati</taxon>
        <taxon>Pseudomonadota</taxon>
        <taxon>Alphaproteobacteria</taxon>
        <taxon>Rhodobacterales</taxon>
        <taxon>Paracoccaceae</taxon>
        <taxon>Meinhardsimonia</taxon>
    </lineage>
</organism>
<accession>A0A1G9AWT7</accession>
<reference evidence="3" key="1">
    <citation type="submission" date="2016-10" db="EMBL/GenBank/DDBJ databases">
        <authorList>
            <person name="Varghese N."/>
            <person name="Submissions S."/>
        </authorList>
    </citation>
    <scope>NUCLEOTIDE SEQUENCE [LARGE SCALE GENOMIC DNA]</scope>
    <source>
        <strain evidence="3">CGMCC 1.10789</strain>
    </source>
</reference>